<comment type="caution">
    <text evidence="3">The sequence shown here is derived from an EMBL/GenBank/DDBJ whole genome shotgun (WGS) entry which is preliminary data.</text>
</comment>
<dbReference type="InterPro" id="IPR054357">
    <property type="entry name" value="MFE-2_N"/>
</dbReference>
<protein>
    <recommendedName>
        <fullName evidence="5">MaoC-like domain-containing protein</fullName>
    </recommendedName>
</protein>
<dbReference type="SUPFAM" id="SSF54637">
    <property type="entry name" value="Thioesterase/thiol ester dehydrase-isomerase"/>
    <property type="match status" value="2"/>
</dbReference>
<feature type="domain" description="MaoC-like" evidence="1">
    <location>
        <begin position="164"/>
        <end position="279"/>
    </location>
</feature>
<dbReference type="GO" id="GO:0006635">
    <property type="term" value="P:fatty acid beta-oxidation"/>
    <property type="evidence" value="ECO:0007669"/>
    <property type="project" value="TreeGrafter"/>
</dbReference>
<dbReference type="GO" id="GO:0004300">
    <property type="term" value="F:enoyl-CoA hydratase activity"/>
    <property type="evidence" value="ECO:0007669"/>
    <property type="project" value="TreeGrafter"/>
</dbReference>
<accession>A0AAW1RCE9</accession>
<evidence type="ECO:0000259" key="2">
    <source>
        <dbReference type="Pfam" id="PF22622"/>
    </source>
</evidence>
<dbReference type="CDD" id="cd03448">
    <property type="entry name" value="HDE_HSD"/>
    <property type="match status" value="1"/>
</dbReference>
<reference evidence="3 4" key="1">
    <citation type="journal article" date="2024" name="Nat. Commun.">
        <title>Phylogenomics reveals the evolutionary origins of lichenization in chlorophyte algae.</title>
        <authorList>
            <person name="Puginier C."/>
            <person name="Libourel C."/>
            <person name="Otte J."/>
            <person name="Skaloud P."/>
            <person name="Haon M."/>
            <person name="Grisel S."/>
            <person name="Petersen M."/>
            <person name="Berrin J.G."/>
            <person name="Delaux P.M."/>
            <person name="Dal Grande F."/>
            <person name="Keller J."/>
        </authorList>
    </citation>
    <scope>NUCLEOTIDE SEQUENCE [LARGE SCALE GENOMIC DNA]</scope>
    <source>
        <strain evidence="3 4">SAG 2145</strain>
    </source>
</reference>
<dbReference type="Pfam" id="PF01575">
    <property type="entry name" value="MaoC_dehydratas"/>
    <property type="match status" value="1"/>
</dbReference>
<feature type="domain" description="Peroxisomal multifunctional enzyme type 2-like N-terminal" evidence="2">
    <location>
        <begin position="16"/>
        <end position="142"/>
    </location>
</feature>
<dbReference type="GO" id="GO:0005777">
    <property type="term" value="C:peroxisome"/>
    <property type="evidence" value="ECO:0007669"/>
    <property type="project" value="TreeGrafter"/>
</dbReference>
<dbReference type="GO" id="GO:0044594">
    <property type="term" value="F:17-beta-hydroxysteroid dehydrogenase (NAD+) activity"/>
    <property type="evidence" value="ECO:0007669"/>
    <property type="project" value="TreeGrafter"/>
</dbReference>
<dbReference type="InterPro" id="IPR029069">
    <property type="entry name" value="HotDog_dom_sf"/>
</dbReference>
<evidence type="ECO:0000259" key="1">
    <source>
        <dbReference type="Pfam" id="PF01575"/>
    </source>
</evidence>
<dbReference type="Proteomes" id="UP001438707">
    <property type="component" value="Unassembled WGS sequence"/>
</dbReference>
<dbReference type="AlphaFoldDB" id="A0AAW1RCE9"/>
<dbReference type="InterPro" id="IPR002539">
    <property type="entry name" value="MaoC-like_dom"/>
</dbReference>
<keyword evidence="4" id="KW-1185">Reference proteome</keyword>
<proteinExistence type="predicted"/>
<dbReference type="Pfam" id="PF22622">
    <property type="entry name" value="MFE-2_hydrat-2_N"/>
    <property type="match status" value="1"/>
</dbReference>
<dbReference type="EMBL" id="JALJOS010000014">
    <property type="protein sequence ID" value="KAK9831252.1"/>
    <property type="molecule type" value="Genomic_DNA"/>
</dbReference>
<name>A0AAW1RCE9_9CHLO</name>
<organism evidence="3 4">
    <name type="scientific">Apatococcus lobatus</name>
    <dbReference type="NCBI Taxonomy" id="904363"/>
    <lineage>
        <taxon>Eukaryota</taxon>
        <taxon>Viridiplantae</taxon>
        <taxon>Chlorophyta</taxon>
        <taxon>core chlorophytes</taxon>
        <taxon>Trebouxiophyceae</taxon>
        <taxon>Chlorellales</taxon>
        <taxon>Chlorellaceae</taxon>
        <taxon>Apatococcus</taxon>
    </lineage>
</organism>
<sequence length="293" mass="31831">MDRLQEALQGRTTTDFQYTERDCILYALSLGVSAQNLSLVYEGFETFQPFPTLGVLTGFVHGARPALDSLLPNFNPANLLHGEHTLHVHKPLPRAAKLTTTARLVHIADKGRAAIAVMELVSSDASTGSVICTNEFTNFVRGAGGFGGSVSSSDYHPPPTFKVPTSQPDKVQHQPTTLEQAALYRLNGDRNPLHIDPAVSQQVGFEHPILHGLCTFGIAARHVAEFADSKGCGALQSVKVRFANVVVPGDELHIEMWHIQDGRFAFQVRNATRGTLAITNGHATFSSDVRSRL</sequence>
<evidence type="ECO:0008006" key="5">
    <source>
        <dbReference type="Google" id="ProtNLM"/>
    </source>
</evidence>
<evidence type="ECO:0000313" key="3">
    <source>
        <dbReference type="EMBL" id="KAK9831252.1"/>
    </source>
</evidence>
<dbReference type="Gene3D" id="3.10.129.10">
    <property type="entry name" value="Hotdog Thioesterase"/>
    <property type="match status" value="1"/>
</dbReference>
<dbReference type="GO" id="GO:0003857">
    <property type="term" value="F:(3S)-3-hydroxyacyl-CoA dehydrogenase (NAD+) activity"/>
    <property type="evidence" value="ECO:0007669"/>
    <property type="project" value="TreeGrafter"/>
</dbReference>
<dbReference type="PANTHER" id="PTHR13078">
    <property type="entry name" value="PEROXISOMAL MULTIFUNCTIONAL ENZYME TYPE 2-RELATED"/>
    <property type="match status" value="1"/>
</dbReference>
<dbReference type="PANTHER" id="PTHR13078:SF56">
    <property type="entry name" value="PEROXISOMAL MULTIFUNCTIONAL ENZYME TYPE 2"/>
    <property type="match status" value="1"/>
</dbReference>
<evidence type="ECO:0000313" key="4">
    <source>
        <dbReference type="Proteomes" id="UP001438707"/>
    </source>
</evidence>
<gene>
    <name evidence="3" type="ORF">WJX74_009518</name>
</gene>